<dbReference type="EMBL" id="CP141261">
    <property type="protein sequence ID" value="WRL65443.1"/>
    <property type="molecule type" value="Genomic_DNA"/>
</dbReference>
<accession>A0ABZ1B3T0</accession>
<evidence type="ECO:0000256" key="1">
    <source>
        <dbReference type="ARBA" id="ARBA00023002"/>
    </source>
</evidence>
<dbReference type="InterPro" id="IPR009014">
    <property type="entry name" value="Transketo_C/PFOR_II"/>
</dbReference>
<sequence length="438" mass="46002">MGGALALVGDDAAAKSSTVPSGSEIAMAELGMPILVPADPQDILDLGIHGIEMSRFSGLWVGMKVATNVADGSASATVSPTRTEVVRPDNRVDGRRYVHTVSARFLQPTLGQLEHSLMHERLELARRYAAANDVNRMWKRDGDRIGIVAAGDTYLAVRQALDMLGLHPDTAAANGIRVLKLGMVFPLVTDTIENFADGLSEIIVVEEKRSFIESGIKDLLYGRPGTPAVTGKRNTDGTPLLRPDGDLGSELIAKALAGRLSARLDIPSVDQWLAARSVPATPARTALTLVPRTPFFCSGCPHNRSTQAPEGALVGAGIGCSGMALLMPAPRVGNVLGLSQMGGEGASWIGMSPFVETNHMFQNIGDGTFHHSGSLAIRAAVAAGTNITFKLLYNSAVAMTGGQAAVGNLSIPDITRMLTAEGSRRSSSPPRNRLGIGA</sequence>
<dbReference type="InterPro" id="IPR051457">
    <property type="entry name" value="2-oxoacid:Fd_oxidoreductase"/>
</dbReference>
<reference evidence="3 4" key="1">
    <citation type="submission" date="2023-12" db="EMBL/GenBank/DDBJ databases">
        <title>Blastococcus brunescens sp. nov., an actonobacterium isolated from sandstone collected in sahara desert.</title>
        <authorList>
            <person name="Gtari M."/>
            <person name="Ghodhbane F."/>
        </authorList>
    </citation>
    <scope>NUCLEOTIDE SEQUENCE [LARGE SCALE GENOMIC DNA]</scope>
    <source>
        <strain evidence="3 4">BMG 8361</strain>
    </source>
</reference>
<gene>
    <name evidence="3" type="ORF">U6N30_07425</name>
</gene>
<dbReference type="RefSeq" id="WP_324276765.1">
    <property type="nucleotide sequence ID" value="NZ_CP141261.1"/>
</dbReference>
<dbReference type="PANTHER" id="PTHR48084:SF3">
    <property type="entry name" value="SUBUNIT OF PYRUVATE:FLAVODOXIN OXIDOREDUCTASE"/>
    <property type="match status" value="1"/>
</dbReference>
<proteinExistence type="predicted"/>
<evidence type="ECO:0000313" key="4">
    <source>
        <dbReference type="Proteomes" id="UP001324287"/>
    </source>
</evidence>
<dbReference type="InterPro" id="IPR029061">
    <property type="entry name" value="THDP-binding"/>
</dbReference>
<dbReference type="PANTHER" id="PTHR48084">
    <property type="entry name" value="2-OXOGLUTARATE OXIDOREDUCTASE SUBUNIT KORB-RELATED"/>
    <property type="match status" value="1"/>
</dbReference>
<evidence type="ECO:0000259" key="2">
    <source>
        <dbReference type="Pfam" id="PF02775"/>
    </source>
</evidence>
<dbReference type="SUPFAM" id="SSF52922">
    <property type="entry name" value="TK C-terminal domain-like"/>
    <property type="match status" value="1"/>
</dbReference>
<keyword evidence="4" id="KW-1185">Reference proteome</keyword>
<name>A0ABZ1B3T0_9ACTN</name>
<keyword evidence="1" id="KW-0560">Oxidoreductase</keyword>
<protein>
    <submittedName>
        <fullName evidence="3">Thiamine pyrophosphate-dependent enzyme</fullName>
    </submittedName>
</protein>
<dbReference type="Gene3D" id="3.40.50.970">
    <property type="match status" value="1"/>
</dbReference>
<dbReference type="Gene3D" id="3.40.50.920">
    <property type="match status" value="1"/>
</dbReference>
<organism evidence="3 4">
    <name type="scientific">Blastococcus brunescens</name>
    <dbReference type="NCBI Taxonomy" id="1564165"/>
    <lineage>
        <taxon>Bacteria</taxon>
        <taxon>Bacillati</taxon>
        <taxon>Actinomycetota</taxon>
        <taxon>Actinomycetes</taxon>
        <taxon>Geodermatophilales</taxon>
        <taxon>Geodermatophilaceae</taxon>
        <taxon>Blastococcus</taxon>
    </lineage>
</organism>
<dbReference type="InterPro" id="IPR011766">
    <property type="entry name" value="TPP_enzyme_TPP-bd"/>
</dbReference>
<dbReference type="Proteomes" id="UP001324287">
    <property type="component" value="Chromosome"/>
</dbReference>
<feature type="domain" description="Thiamine pyrophosphate enzyme TPP-binding" evidence="2">
    <location>
        <begin position="317"/>
        <end position="404"/>
    </location>
</feature>
<evidence type="ECO:0000313" key="3">
    <source>
        <dbReference type="EMBL" id="WRL65443.1"/>
    </source>
</evidence>
<dbReference type="SUPFAM" id="SSF52518">
    <property type="entry name" value="Thiamin diphosphate-binding fold (THDP-binding)"/>
    <property type="match status" value="1"/>
</dbReference>
<dbReference type="Pfam" id="PF02775">
    <property type="entry name" value="TPP_enzyme_C"/>
    <property type="match status" value="1"/>
</dbReference>